<dbReference type="InterPro" id="IPR007387">
    <property type="entry name" value="TRAP_DctQ"/>
</dbReference>
<gene>
    <name evidence="12" type="ORF">GGD89_001144</name>
</gene>
<evidence type="ECO:0000313" key="13">
    <source>
        <dbReference type="Proteomes" id="UP000554286"/>
    </source>
</evidence>
<keyword evidence="13" id="KW-1185">Reference proteome</keyword>
<keyword evidence="3" id="KW-1003">Cell membrane</keyword>
<keyword evidence="7 9" id="KW-0472">Membrane</keyword>
<evidence type="ECO:0000256" key="4">
    <source>
        <dbReference type="ARBA" id="ARBA00022519"/>
    </source>
</evidence>
<dbReference type="EMBL" id="JACIGK010000006">
    <property type="protein sequence ID" value="MBB4265525.1"/>
    <property type="molecule type" value="Genomic_DNA"/>
</dbReference>
<evidence type="ECO:0000256" key="1">
    <source>
        <dbReference type="ARBA" id="ARBA00004429"/>
    </source>
</evidence>
<comment type="similarity">
    <text evidence="8 9">Belongs to the TRAP transporter small permease family.</text>
</comment>
<name>A0A7W6RBL2_9PROT</name>
<comment type="function">
    <text evidence="9">Part of the tripartite ATP-independent periplasmic (TRAP) transport system.</text>
</comment>
<keyword evidence="2 9" id="KW-0813">Transport</keyword>
<evidence type="ECO:0000256" key="10">
    <source>
        <dbReference type="SAM" id="MobiDB-lite"/>
    </source>
</evidence>
<evidence type="ECO:0000256" key="6">
    <source>
        <dbReference type="ARBA" id="ARBA00022989"/>
    </source>
</evidence>
<dbReference type="GO" id="GO:0022857">
    <property type="term" value="F:transmembrane transporter activity"/>
    <property type="evidence" value="ECO:0007669"/>
    <property type="project" value="UniProtKB-UniRule"/>
</dbReference>
<feature type="transmembrane region" description="Helical" evidence="9">
    <location>
        <begin position="74"/>
        <end position="96"/>
    </location>
</feature>
<proteinExistence type="inferred from homology"/>
<evidence type="ECO:0000256" key="2">
    <source>
        <dbReference type="ARBA" id="ARBA00022448"/>
    </source>
</evidence>
<feature type="compositionally biased region" description="Pro residues" evidence="10">
    <location>
        <begin position="1"/>
        <end position="14"/>
    </location>
</feature>
<feature type="transmembrane region" description="Helical" evidence="9">
    <location>
        <begin position="47"/>
        <end position="68"/>
    </location>
</feature>
<dbReference type="AlphaFoldDB" id="A0A7W6RBL2"/>
<keyword evidence="5 9" id="KW-0812">Transmembrane</keyword>
<dbReference type="PANTHER" id="PTHR35011:SF4">
    <property type="entry name" value="SLL1102 PROTEIN"/>
    <property type="match status" value="1"/>
</dbReference>
<evidence type="ECO:0000256" key="8">
    <source>
        <dbReference type="ARBA" id="ARBA00038436"/>
    </source>
</evidence>
<keyword evidence="6 9" id="KW-1133">Transmembrane helix</keyword>
<dbReference type="GO" id="GO:0005886">
    <property type="term" value="C:plasma membrane"/>
    <property type="evidence" value="ECO:0007669"/>
    <property type="project" value="UniProtKB-SubCell"/>
</dbReference>
<protein>
    <recommendedName>
        <fullName evidence="9">TRAP transporter small permease protein</fullName>
    </recommendedName>
</protein>
<feature type="transmembrane region" description="Helical" evidence="9">
    <location>
        <begin position="171"/>
        <end position="189"/>
    </location>
</feature>
<organism evidence="12 13">
    <name type="scientific">Roseospira visakhapatnamensis</name>
    <dbReference type="NCBI Taxonomy" id="390880"/>
    <lineage>
        <taxon>Bacteria</taxon>
        <taxon>Pseudomonadati</taxon>
        <taxon>Pseudomonadota</taxon>
        <taxon>Alphaproteobacteria</taxon>
        <taxon>Rhodospirillales</taxon>
        <taxon>Rhodospirillaceae</taxon>
        <taxon>Roseospira</taxon>
    </lineage>
</organism>
<dbReference type="InterPro" id="IPR055348">
    <property type="entry name" value="DctQ"/>
</dbReference>
<evidence type="ECO:0000256" key="5">
    <source>
        <dbReference type="ARBA" id="ARBA00022692"/>
    </source>
</evidence>
<dbReference type="PANTHER" id="PTHR35011">
    <property type="entry name" value="2,3-DIKETO-L-GULONATE TRAP TRANSPORTER SMALL PERMEASE PROTEIN YIAM"/>
    <property type="match status" value="1"/>
</dbReference>
<comment type="caution">
    <text evidence="12">The sequence shown here is derived from an EMBL/GenBank/DDBJ whole genome shotgun (WGS) entry which is preliminary data.</text>
</comment>
<accession>A0A7W6RBL2</accession>
<dbReference type="RefSeq" id="WP_184043137.1">
    <property type="nucleotide sequence ID" value="NZ_JACIGK010000006.1"/>
</dbReference>
<keyword evidence="4 9" id="KW-0997">Cell inner membrane</keyword>
<feature type="region of interest" description="Disordered" evidence="10">
    <location>
        <begin position="1"/>
        <end position="29"/>
    </location>
</feature>
<reference evidence="12 13" key="1">
    <citation type="submission" date="2020-08" db="EMBL/GenBank/DDBJ databases">
        <title>Genome sequencing of Purple Non-Sulfur Bacteria from various extreme environments.</title>
        <authorList>
            <person name="Mayer M."/>
        </authorList>
    </citation>
    <scope>NUCLEOTIDE SEQUENCE [LARGE SCALE GENOMIC DNA]</scope>
    <source>
        <strain evidence="12 13">JA131</strain>
    </source>
</reference>
<evidence type="ECO:0000256" key="7">
    <source>
        <dbReference type="ARBA" id="ARBA00023136"/>
    </source>
</evidence>
<evidence type="ECO:0000256" key="9">
    <source>
        <dbReference type="RuleBase" id="RU369079"/>
    </source>
</evidence>
<evidence type="ECO:0000259" key="11">
    <source>
        <dbReference type="Pfam" id="PF04290"/>
    </source>
</evidence>
<sequence length="204" mass="22530">MSRSSPPPRSPEPAPDSASPPEDPHKAAEGTIRTSLDRVIARAADGIAWLVFIAMAISVFEVIMRYVFNAPTSWAHESTVMLIAALFALGGPVALARDKHIRVRVIYDSVSPRVRHWLDLFNNTIVVLFCGGMSYAAWQLFYRASHSPTGVWQLERSGTSWNPPFPAMTKGLILFAVALMTVQAVLHLIQTLRARPARPDGEDR</sequence>
<feature type="transmembrane region" description="Helical" evidence="9">
    <location>
        <begin position="117"/>
        <end position="138"/>
    </location>
</feature>
<feature type="domain" description="Tripartite ATP-independent periplasmic transporters DctQ component" evidence="11">
    <location>
        <begin position="55"/>
        <end position="193"/>
    </location>
</feature>
<dbReference type="Pfam" id="PF04290">
    <property type="entry name" value="DctQ"/>
    <property type="match status" value="1"/>
</dbReference>
<evidence type="ECO:0000256" key="3">
    <source>
        <dbReference type="ARBA" id="ARBA00022475"/>
    </source>
</evidence>
<comment type="subcellular location">
    <subcellularLocation>
        <location evidence="1 9">Cell inner membrane</location>
        <topology evidence="1 9">Multi-pass membrane protein</topology>
    </subcellularLocation>
</comment>
<evidence type="ECO:0000313" key="12">
    <source>
        <dbReference type="EMBL" id="MBB4265525.1"/>
    </source>
</evidence>
<dbReference type="Proteomes" id="UP000554286">
    <property type="component" value="Unassembled WGS sequence"/>
</dbReference>
<comment type="subunit">
    <text evidence="9">The complex comprises the extracytoplasmic solute receptor protein and the two transmembrane proteins.</text>
</comment>